<evidence type="ECO:0000256" key="1">
    <source>
        <dbReference type="ARBA" id="ARBA00008535"/>
    </source>
</evidence>
<dbReference type="ZFIN" id="ZDB-GENE-060818-8">
    <property type="gene designation" value="zgc:152753"/>
</dbReference>
<proteinExistence type="evidence at transcript level"/>
<comment type="similarity">
    <text evidence="1">Belongs to the TRAFAC class TrmE-Era-EngA-EngB-Septin-like GTPase superfamily. AIG1/Toc34/Toc159-like paraseptin GTPase family. IAN subfamily.</text>
</comment>
<dbReference type="GO" id="GO:0005525">
    <property type="term" value="F:GTP binding"/>
    <property type="evidence" value="ECO:0007669"/>
    <property type="project" value="UniProtKB-KW"/>
</dbReference>
<keyword evidence="2" id="KW-0547">Nucleotide-binding</keyword>
<dbReference type="PANTHER" id="PTHR10903">
    <property type="entry name" value="GTPASE, IMAP FAMILY MEMBER-RELATED"/>
    <property type="match status" value="1"/>
</dbReference>
<organism evidence="6">
    <name type="scientific">Danio rerio</name>
    <name type="common">Zebrafish</name>
    <name type="synonym">Brachydanio rerio</name>
    <dbReference type="NCBI Taxonomy" id="7955"/>
    <lineage>
        <taxon>Eukaryota</taxon>
        <taxon>Metazoa</taxon>
        <taxon>Chordata</taxon>
        <taxon>Craniata</taxon>
        <taxon>Vertebrata</taxon>
        <taxon>Euteleostomi</taxon>
        <taxon>Actinopterygii</taxon>
        <taxon>Neopterygii</taxon>
        <taxon>Teleostei</taxon>
        <taxon>Ostariophysi</taxon>
        <taxon>Cypriniformes</taxon>
        <taxon>Danionidae</taxon>
        <taxon>Danioninae</taxon>
        <taxon>Danio</taxon>
    </lineage>
</organism>
<dbReference type="EMBL" id="BC121751">
    <property type="protein sequence ID" value="AAI21752.1"/>
    <property type="molecule type" value="mRNA"/>
</dbReference>
<dbReference type="OrthoDB" id="5985928at2759"/>
<dbReference type="CDD" id="cd01852">
    <property type="entry name" value="AIG1"/>
    <property type="match status" value="1"/>
</dbReference>
<dbReference type="GeneID" id="553486"/>
<evidence type="ECO:0000259" key="5">
    <source>
        <dbReference type="PROSITE" id="PS51720"/>
    </source>
</evidence>
<dbReference type="RefSeq" id="NP_001037788.1">
    <property type="nucleotide sequence ID" value="NM_001044323.2"/>
</dbReference>
<dbReference type="PANTHER" id="PTHR10903:SF186">
    <property type="entry name" value="GTPASE IMAP FAMILY MEMBER 4-LIKE-RELATED"/>
    <property type="match status" value="1"/>
</dbReference>
<evidence type="ECO:0000256" key="3">
    <source>
        <dbReference type="ARBA" id="ARBA00023134"/>
    </source>
</evidence>
<dbReference type="PROSITE" id="PS51720">
    <property type="entry name" value="G_AIG1"/>
    <property type="match status" value="1"/>
</dbReference>
<protein>
    <submittedName>
        <fullName evidence="8">Uncharacterized protein LOC553486</fullName>
    </submittedName>
    <submittedName>
        <fullName evidence="6 7">Zgc:152753</fullName>
    </submittedName>
</protein>
<sequence length="278" mass="31743">MADSVCRRRSQPSQNAAEMHVGTQRQSNGNINIVLLGKTGVGKSSSGNTILGENRFTCKKSLSPVTNESRIEKSDTNGRSVSVIDTPGFFCTKLSKEQLAKEFARSVKLSAPGVHAFLFVVPFDRFTEQEEDILNKVEKVYGKDVLKHLIILFTHGDEFDIKDIQSEIAGNEVAKRVIQKCRDYHVLNNKDLNNRQQVSDLLLKIDSMVEMKGCYTNELYECAQIGIFEWFWEKFKEHFLAFIDYFRGKIKEFIMSMPDAAKQEEKLPLVKMNEPNFQ</sequence>
<dbReference type="Pfam" id="PF04548">
    <property type="entry name" value="AIG1"/>
    <property type="match status" value="1"/>
</dbReference>
<dbReference type="InterPro" id="IPR045058">
    <property type="entry name" value="GIMA/IAN/Toc"/>
</dbReference>
<reference evidence="6" key="1">
    <citation type="submission" date="2006-08" db="EMBL/GenBank/DDBJ databases">
        <authorList>
            <consortium name="NIH - Zebrafish Gene Collection (ZGC) project"/>
        </authorList>
    </citation>
    <scope>NUCLEOTIDE SEQUENCE [LARGE SCALE MRNA]</scope>
    <source>
        <tissue evidence="6">Olfactory epithelium</tissue>
        <tissue evidence="7">PCR rescue</tissue>
    </source>
</reference>
<reference evidence="8" key="3">
    <citation type="submission" date="2025-04" db="UniProtKB">
        <authorList>
            <consortium name="RefSeq"/>
        </authorList>
    </citation>
    <scope>IDENTIFICATION</scope>
</reference>
<evidence type="ECO:0000313" key="8">
    <source>
        <dbReference type="RefSeq" id="NP_001037788.1"/>
    </source>
</evidence>
<feature type="region of interest" description="Disordered" evidence="4">
    <location>
        <begin position="1"/>
        <end position="24"/>
    </location>
</feature>
<evidence type="ECO:0000256" key="4">
    <source>
        <dbReference type="SAM" id="MobiDB-lite"/>
    </source>
</evidence>
<accession>Q0V951</accession>
<dbReference type="EMBL" id="BC164629">
    <property type="protein sequence ID" value="AAI64629.1"/>
    <property type="molecule type" value="mRNA"/>
</dbReference>
<dbReference type="InterPro" id="IPR027417">
    <property type="entry name" value="P-loop_NTPase"/>
</dbReference>
<feature type="domain" description="AIG1-type G" evidence="5">
    <location>
        <begin position="28"/>
        <end position="224"/>
    </location>
</feature>
<name>Q0V951_DANRE</name>
<dbReference type="Gene3D" id="3.40.50.300">
    <property type="entry name" value="P-loop containing nucleotide triphosphate hydrolases"/>
    <property type="match status" value="1"/>
</dbReference>
<dbReference type="SUPFAM" id="SSF52540">
    <property type="entry name" value="P-loop containing nucleoside triphosphate hydrolases"/>
    <property type="match status" value="1"/>
</dbReference>
<dbReference type="FunFam" id="3.40.50.300:FF:000366">
    <property type="entry name" value="GTPase, IMAP family member 2"/>
    <property type="match status" value="1"/>
</dbReference>
<evidence type="ECO:0000313" key="9">
    <source>
        <dbReference type="ZFIN" id="ZDB-GENE-060818-8"/>
    </source>
</evidence>
<evidence type="ECO:0000313" key="6">
    <source>
        <dbReference type="EMBL" id="AAI21752.1"/>
    </source>
</evidence>
<dbReference type="InterPro" id="IPR006703">
    <property type="entry name" value="G_AIG1"/>
</dbReference>
<keyword evidence="3" id="KW-0342">GTP-binding</keyword>
<dbReference type="AlphaFoldDB" id="Q0V951"/>
<evidence type="ECO:0000256" key="2">
    <source>
        <dbReference type="ARBA" id="ARBA00022741"/>
    </source>
</evidence>
<evidence type="ECO:0000313" key="7">
    <source>
        <dbReference type="EMBL" id="AAI64629.1"/>
    </source>
</evidence>
<dbReference type="AGR" id="ZFIN:ZDB-GENE-060818-8"/>
<reference evidence="8" key="2">
    <citation type="journal article" date="2016" name="BMC Genomics">
        <title>Gene evolution and gene expression after whole genome duplication in fish: the PhyloFish database.</title>
        <authorList>
            <person name="Pasquier J."/>
            <person name="Cabau C."/>
            <person name="Nguyen T."/>
            <person name="Jouanno E."/>
            <person name="Severac D."/>
            <person name="Braasch I."/>
            <person name="Journot L."/>
            <person name="Pontarotti P."/>
            <person name="Klopp C."/>
            <person name="Postlethwait J.H."/>
            <person name="Guiguen Y."/>
            <person name="Bobe J."/>
        </authorList>
    </citation>
    <scope>NUCLEOTIDE SEQUENCE</scope>
</reference>
<gene>
    <name evidence="6 8 9" type="ORF">zgc:152753</name>
</gene>